<dbReference type="OMA" id="VSAMEYD"/>
<dbReference type="InterPro" id="IPR036928">
    <property type="entry name" value="AS_sf"/>
</dbReference>
<dbReference type="PANTHER" id="PTHR42678">
    <property type="entry name" value="AMIDASE"/>
    <property type="match status" value="1"/>
</dbReference>
<dbReference type="Gene3D" id="3.90.1300.10">
    <property type="entry name" value="Amidase signature (AS) domain"/>
    <property type="match status" value="1"/>
</dbReference>
<organism evidence="3 4">
    <name type="scientific">Trichoderma harzianum</name>
    <name type="common">Hypocrea lixii</name>
    <dbReference type="NCBI Taxonomy" id="5544"/>
    <lineage>
        <taxon>Eukaryota</taxon>
        <taxon>Fungi</taxon>
        <taxon>Dikarya</taxon>
        <taxon>Ascomycota</taxon>
        <taxon>Pezizomycotina</taxon>
        <taxon>Sordariomycetes</taxon>
        <taxon>Hypocreomycetidae</taxon>
        <taxon>Hypocreales</taxon>
        <taxon>Hypocreaceae</taxon>
        <taxon>Trichoderma</taxon>
    </lineage>
</organism>
<sequence>MMPSGWSAIGGQVQSAYVRGGLDPDDSKDGHSVNLKLLFSTKGMFLARLKNPPGSSSGSAVGVSAGYAPISIGTETDGSLLYPAGRAALYTIKPTIGLIPQHGIVPMSTNFDSAGPMTKTSYDLAVLLDVLASRSPSESYTKPLTGSWSGISVATLDYSKWRYPDSFIKPADGAEAQILKETREAYDLIKRKVDKFVDDVDLVTVDSFELEGKNTLDIITMSDMKRILTVYLQGLGESEMRTITDIIEFNKEHADEELPPHHPRQDIFIKCENQSVSAMEYDRLFAHMRKVARDSGVERVFRTHGVNVIIGPADGFISTMASSGGYPVAAMPLSYLDLNGRPFGLAALAGRHQEALLVQLMSAWEATFPVRKPPQALIEESWPFSRRGKGTRRRGGCEIRLGSANVSRP</sequence>
<dbReference type="Proteomes" id="UP000034112">
    <property type="component" value="Unassembled WGS sequence"/>
</dbReference>
<comment type="caution">
    <text evidence="3">The sequence shown here is derived from an EMBL/GenBank/DDBJ whole genome shotgun (WGS) entry which is preliminary data.</text>
</comment>
<evidence type="ECO:0000313" key="4">
    <source>
        <dbReference type="Proteomes" id="UP000034112"/>
    </source>
</evidence>
<proteinExistence type="predicted"/>
<dbReference type="OrthoDB" id="4890030at2759"/>
<name>A0A0F9XJI5_TRIHA</name>
<reference evidence="4" key="1">
    <citation type="journal article" date="2015" name="Genome Announc.">
        <title>Draft whole-genome sequence of the biocontrol agent Trichoderma harzianum T6776.</title>
        <authorList>
            <person name="Baroncelli R."/>
            <person name="Piaggeschi G."/>
            <person name="Fiorini L."/>
            <person name="Bertolini E."/>
            <person name="Zapparata A."/>
            <person name="Pe M.E."/>
            <person name="Sarrocco S."/>
            <person name="Vannacci G."/>
        </authorList>
    </citation>
    <scope>NUCLEOTIDE SEQUENCE [LARGE SCALE GENOMIC DNA]</scope>
    <source>
        <strain evidence="4">T6776</strain>
    </source>
</reference>
<evidence type="ECO:0000313" key="3">
    <source>
        <dbReference type="EMBL" id="KKP04575.1"/>
    </source>
</evidence>
<dbReference type="PANTHER" id="PTHR42678:SF34">
    <property type="entry name" value="OS04G0183300 PROTEIN"/>
    <property type="match status" value="1"/>
</dbReference>
<dbReference type="AlphaFoldDB" id="A0A0F9XJI5"/>
<feature type="domain" description="Amidase" evidence="2">
    <location>
        <begin position="51"/>
        <end position="312"/>
    </location>
</feature>
<dbReference type="SUPFAM" id="SSF75304">
    <property type="entry name" value="Amidase signature (AS) enzymes"/>
    <property type="match status" value="1"/>
</dbReference>
<evidence type="ECO:0000259" key="2">
    <source>
        <dbReference type="Pfam" id="PF01425"/>
    </source>
</evidence>
<dbReference type="Pfam" id="PF01425">
    <property type="entry name" value="Amidase"/>
    <property type="match status" value="1"/>
</dbReference>
<accession>A0A0F9XJI5</accession>
<protein>
    <recommendedName>
        <fullName evidence="2">Amidase domain-containing protein</fullName>
    </recommendedName>
</protein>
<evidence type="ECO:0000256" key="1">
    <source>
        <dbReference type="SAM" id="MobiDB-lite"/>
    </source>
</evidence>
<dbReference type="EMBL" id="JOKZ01000073">
    <property type="protein sequence ID" value="KKP04575.1"/>
    <property type="molecule type" value="Genomic_DNA"/>
</dbReference>
<feature type="region of interest" description="Disordered" evidence="1">
    <location>
        <begin position="388"/>
        <end position="409"/>
    </location>
</feature>
<gene>
    <name evidence="3" type="ORF">THAR02_03335</name>
</gene>
<dbReference type="InterPro" id="IPR023631">
    <property type="entry name" value="Amidase_dom"/>
</dbReference>